<dbReference type="EMBL" id="JABZXL010000026">
    <property type="protein sequence ID" value="MBF1659790.1"/>
    <property type="molecule type" value="Genomic_DNA"/>
</dbReference>
<proteinExistence type="predicted"/>
<dbReference type="Proteomes" id="UP000713964">
    <property type="component" value="Unassembled WGS sequence"/>
</dbReference>
<dbReference type="AlphaFoldDB" id="A0A930PPJ1"/>
<gene>
    <name evidence="1" type="ORF">HXO58_08150</name>
</gene>
<sequence>MLAEWTPSRALVAEILDENLSRIESWFSAWNINRARNAVASLNFSLMQLYFLWPALNDHDRAALGGRFLRTYTRAGIGYSALIACPILG</sequence>
<name>A0A930PPJ1_9MICC</name>
<evidence type="ECO:0000313" key="1">
    <source>
        <dbReference type="EMBL" id="MBF1659790.1"/>
    </source>
</evidence>
<organism evidence="1 2">
    <name type="scientific">Rothia mucilaginosa</name>
    <dbReference type="NCBI Taxonomy" id="43675"/>
    <lineage>
        <taxon>Bacteria</taxon>
        <taxon>Bacillati</taxon>
        <taxon>Actinomycetota</taxon>
        <taxon>Actinomycetes</taxon>
        <taxon>Micrococcales</taxon>
        <taxon>Micrococcaceae</taxon>
        <taxon>Rothia</taxon>
    </lineage>
</organism>
<evidence type="ECO:0000313" key="2">
    <source>
        <dbReference type="Proteomes" id="UP000713964"/>
    </source>
</evidence>
<protein>
    <submittedName>
        <fullName evidence="1">Uncharacterized protein</fullName>
    </submittedName>
</protein>
<reference evidence="1" key="1">
    <citation type="submission" date="2020-04" db="EMBL/GenBank/DDBJ databases">
        <title>Deep metagenomics examines the oral microbiome during advanced dental caries in children, revealing novel taxa and co-occurrences with host molecules.</title>
        <authorList>
            <person name="Baker J.L."/>
            <person name="Morton J.T."/>
            <person name="Dinis M."/>
            <person name="Alvarez R."/>
            <person name="Tran N.C."/>
            <person name="Knight R."/>
            <person name="Edlund A."/>
        </authorList>
    </citation>
    <scope>NUCLEOTIDE SEQUENCE</scope>
    <source>
        <strain evidence="1">JCVI_29_bin.11</strain>
    </source>
</reference>
<comment type="caution">
    <text evidence="1">The sequence shown here is derived from an EMBL/GenBank/DDBJ whole genome shotgun (WGS) entry which is preliminary data.</text>
</comment>
<accession>A0A930PPJ1</accession>